<sequence>MIHPNSHLPATDVQYTSLELFVLVHAVPQLVQVWIDNPTRLNAIPQRNNNLVTTLPKGNVEYIADLQPCNHLSFRRCKLSIEPKSCTRIAGGIWTQIATA</sequence>
<protein>
    <submittedName>
        <fullName evidence="1">Uncharacterized protein</fullName>
    </submittedName>
</protein>
<dbReference type="EMBL" id="MT732186">
    <property type="protein sequence ID" value="QOJ65904.1"/>
    <property type="molecule type" value="Genomic_DNA"/>
</dbReference>
<geneLocation type="plasmid" evidence="2">
    <name>pPUV-8</name>
</geneLocation>
<reference evidence="1" key="1">
    <citation type="journal article" date="2021" name="Antimicrob. Agents Chemother.">
        <title>Epidemic territorial spread of IncP-2-type VIM-2 carbapenemase-encoding megaplasmids in nosocomial Pseudomonas aeruginosa populations.</title>
        <authorList>
            <person name="Urbanowicz P."/>
            <person name="Bitar I."/>
            <person name="Izdebski R."/>
            <person name="Baraniak A."/>
            <person name="Literacka E."/>
            <person name="Hrabak J."/>
            <person name="Gniadkowski M."/>
        </authorList>
    </citation>
    <scope>NUCLEOTIDE SEQUENCE</scope>
    <source>
        <strain evidence="2">NMI2635/08</strain>
        <strain evidence="1">NMI3438/07</strain>
        <plasmid evidence="1">pPUV-6</plasmid>
        <plasmid evidence="2">pPUV-8</plasmid>
    </source>
</reference>
<accession>A0A7M3A8Q7</accession>
<evidence type="ECO:0000313" key="1">
    <source>
        <dbReference type="EMBL" id="QOJ64810.1"/>
    </source>
</evidence>
<dbReference type="EMBL" id="MT732184">
    <property type="protein sequence ID" value="QOJ64810.1"/>
    <property type="molecule type" value="Genomic_DNA"/>
</dbReference>
<dbReference type="AlphaFoldDB" id="A0A7M3A8Q7"/>
<proteinExistence type="predicted"/>
<geneLocation type="plasmid" evidence="1">
    <name>pPUV-6</name>
</geneLocation>
<name>A0A7M3A8Q7_PSEAI</name>
<keyword evidence="1" id="KW-0614">Plasmid</keyword>
<evidence type="ECO:0000313" key="2">
    <source>
        <dbReference type="EMBL" id="QOJ65904.1"/>
    </source>
</evidence>
<organism evidence="1">
    <name type="scientific">Pseudomonas aeruginosa</name>
    <dbReference type="NCBI Taxonomy" id="287"/>
    <lineage>
        <taxon>Bacteria</taxon>
        <taxon>Pseudomonadati</taxon>
        <taxon>Pseudomonadota</taxon>
        <taxon>Gammaproteobacteria</taxon>
        <taxon>Pseudomonadales</taxon>
        <taxon>Pseudomonadaceae</taxon>
        <taxon>Pseudomonas</taxon>
    </lineage>
</organism>